<reference evidence="1" key="1">
    <citation type="journal article" date="2021" name="Nat. Commun.">
        <title>Genetic determinants of endophytism in the Arabidopsis root mycobiome.</title>
        <authorList>
            <person name="Mesny F."/>
            <person name="Miyauchi S."/>
            <person name="Thiergart T."/>
            <person name="Pickel B."/>
            <person name="Atanasova L."/>
            <person name="Karlsson M."/>
            <person name="Huettel B."/>
            <person name="Barry K.W."/>
            <person name="Haridas S."/>
            <person name="Chen C."/>
            <person name="Bauer D."/>
            <person name="Andreopoulos W."/>
            <person name="Pangilinan J."/>
            <person name="LaButti K."/>
            <person name="Riley R."/>
            <person name="Lipzen A."/>
            <person name="Clum A."/>
            <person name="Drula E."/>
            <person name="Henrissat B."/>
            <person name="Kohler A."/>
            <person name="Grigoriev I.V."/>
            <person name="Martin F.M."/>
            <person name="Hacquard S."/>
        </authorList>
    </citation>
    <scope>NUCLEOTIDE SEQUENCE</scope>
    <source>
        <strain evidence="1">MPI-CAGE-CH-0235</strain>
    </source>
</reference>
<comment type="caution">
    <text evidence="1">The sequence shown here is derived from an EMBL/GenBank/DDBJ whole genome shotgun (WGS) entry which is preliminary data.</text>
</comment>
<organism evidence="1 2">
    <name type="scientific">Stachybotrys elegans</name>
    <dbReference type="NCBI Taxonomy" id="80388"/>
    <lineage>
        <taxon>Eukaryota</taxon>
        <taxon>Fungi</taxon>
        <taxon>Dikarya</taxon>
        <taxon>Ascomycota</taxon>
        <taxon>Pezizomycotina</taxon>
        <taxon>Sordariomycetes</taxon>
        <taxon>Hypocreomycetidae</taxon>
        <taxon>Hypocreales</taxon>
        <taxon>Stachybotryaceae</taxon>
        <taxon>Stachybotrys</taxon>
    </lineage>
</organism>
<name>A0A8K0T261_9HYPO</name>
<evidence type="ECO:0000313" key="1">
    <source>
        <dbReference type="EMBL" id="KAH7325640.1"/>
    </source>
</evidence>
<accession>A0A8K0T261</accession>
<gene>
    <name evidence="1" type="ORF">B0I35DRAFT_405004</name>
</gene>
<dbReference type="AlphaFoldDB" id="A0A8K0T261"/>
<keyword evidence="2" id="KW-1185">Reference proteome</keyword>
<proteinExistence type="predicted"/>
<dbReference type="OrthoDB" id="2947043at2759"/>
<evidence type="ECO:0000313" key="2">
    <source>
        <dbReference type="Proteomes" id="UP000813444"/>
    </source>
</evidence>
<dbReference type="EMBL" id="JAGPNK010000002">
    <property type="protein sequence ID" value="KAH7325640.1"/>
    <property type="molecule type" value="Genomic_DNA"/>
</dbReference>
<dbReference type="Proteomes" id="UP000813444">
    <property type="component" value="Unassembled WGS sequence"/>
</dbReference>
<sequence length="105" mass="11631">MSEYTSTREGFQAALEMVLAGPPEHARGCVEKVFTPRFYQIFNGERKDMNEYVDGITEMRRKTSNLKVKVGDQLAAHLDGAFSIDGASSVDASLIGDQSPQSWDQ</sequence>
<protein>
    <submittedName>
        <fullName evidence="1">Uncharacterized protein</fullName>
    </submittedName>
</protein>